<reference evidence="11 12" key="1">
    <citation type="submission" date="2023-07" db="EMBL/GenBank/DDBJ databases">
        <title>Sequencing the genomes of 1000 actinobacteria strains.</title>
        <authorList>
            <person name="Klenk H.-P."/>
        </authorList>
    </citation>
    <scope>NUCLEOTIDE SEQUENCE [LARGE SCALE GENOMIC DNA]</scope>
    <source>
        <strain evidence="11 12">DSM 43749</strain>
    </source>
</reference>
<dbReference type="GO" id="GO:0004821">
    <property type="term" value="F:histidine-tRNA ligase activity"/>
    <property type="evidence" value="ECO:0007669"/>
    <property type="project" value="UniProtKB-EC"/>
</dbReference>
<evidence type="ECO:0000256" key="9">
    <source>
        <dbReference type="NCBIfam" id="TIGR00442"/>
    </source>
</evidence>
<dbReference type="Gene3D" id="3.30.930.10">
    <property type="entry name" value="Bira Bifunctional Protein, Domain 2"/>
    <property type="match status" value="1"/>
</dbReference>
<comment type="caution">
    <text evidence="11">The sequence shown here is derived from an EMBL/GenBank/DDBJ whole genome shotgun (WGS) entry which is preliminary data.</text>
</comment>
<dbReference type="RefSeq" id="WP_310313065.1">
    <property type="nucleotide sequence ID" value="NZ_BAAAXB010000001.1"/>
</dbReference>
<dbReference type="Pfam" id="PF13393">
    <property type="entry name" value="tRNA-synt_His"/>
    <property type="match status" value="1"/>
</dbReference>
<dbReference type="EMBL" id="JAVDSG010000001">
    <property type="protein sequence ID" value="MDR6598446.1"/>
    <property type="molecule type" value="Genomic_DNA"/>
</dbReference>
<evidence type="ECO:0000256" key="5">
    <source>
        <dbReference type="ARBA" id="ARBA00022741"/>
    </source>
</evidence>
<dbReference type="InterPro" id="IPR006195">
    <property type="entry name" value="aa-tRNA-synth_II"/>
</dbReference>
<evidence type="ECO:0000256" key="7">
    <source>
        <dbReference type="ARBA" id="ARBA00022917"/>
    </source>
</evidence>
<comment type="similarity">
    <text evidence="1">Belongs to the class-II aminoacyl-tRNA synthetase family.</text>
</comment>
<keyword evidence="12" id="KW-1185">Reference proteome</keyword>
<evidence type="ECO:0000256" key="1">
    <source>
        <dbReference type="ARBA" id="ARBA00008226"/>
    </source>
</evidence>
<dbReference type="InterPro" id="IPR036621">
    <property type="entry name" value="Anticodon-bd_dom_sf"/>
</dbReference>
<dbReference type="InterPro" id="IPR041715">
    <property type="entry name" value="HisRS-like_core"/>
</dbReference>
<keyword evidence="5" id="KW-0547">Nucleotide-binding</keyword>
<dbReference type="Gene3D" id="3.40.50.800">
    <property type="entry name" value="Anticodon-binding domain"/>
    <property type="match status" value="1"/>
</dbReference>
<dbReference type="PIRSF" id="PIRSF001549">
    <property type="entry name" value="His-tRNA_synth"/>
    <property type="match status" value="1"/>
</dbReference>
<dbReference type="SUPFAM" id="SSF55681">
    <property type="entry name" value="Class II aaRS and biotin synthetases"/>
    <property type="match status" value="1"/>
</dbReference>
<gene>
    <name evidence="11" type="ORF">J2S66_006830</name>
</gene>
<evidence type="ECO:0000256" key="2">
    <source>
        <dbReference type="ARBA" id="ARBA00011738"/>
    </source>
</evidence>
<dbReference type="PANTHER" id="PTHR11476:SF7">
    <property type="entry name" value="HISTIDINE--TRNA LIGASE"/>
    <property type="match status" value="1"/>
</dbReference>
<dbReference type="NCBIfam" id="TIGR00442">
    <property type="entry name" value="hisS"/>
    <property type="match status" value="1"/>
</dbReference>
<sequence length="426" mass="47167">MSERPVVRPLPVSGFPEWLPHVRLVEQRWLDEVRRVFESYGFCPVETPSVERLDVLMAKGETSKEVYALGRAQGVEADRLGLHFDLTVPFARYAAQHFADLVFPFKRYQVQRVWRGERPQDGRYREFTQCDVDVIDVDGMSPHFDAELPRVVHEVLTRLDLPAWTIGVNNRKVLQGFYEGLGVPDPLAVVRVVDKLDKIGADGVAAVLAESLDQARVDAVLALARARSVDEVAALGVTSDLLDEGLAELRFVLDELADLPEVVADFSVARGLDYYTGTVYEGRFTAWPEYGSICSGGRYEDLAGSFIRRRLPGVGMSVGFTRIFAKVLAEGLLETGPASATDVLVVLPKGRRGQARATAAALRAGGANVELYHQEDKVGKQVGYASRRGVPFVWFPPFEDGRAHEVKELATGVQREADPATWSRRA</sequence>
<proteinExistence type="inferred from homology"/>
<comment type="subunit">
    <text evidence="2">Homodimer.</text>
</comment>
<evidence type="ECO:0000259" key="10">
    <source>
        <dbReference type="PROSITE" id="PS50862"/>
    </source>
</evidence>
<dbReference type="InterPro" id="IPR004516">
    <property type="entry name" value="HisRS/HisZ"/>
</dbReference>
<dbReference type="InterPro" id="IPR045864">
    <property type="entry name" value="aa-tRNA-synth_II/BPL/LPL"/>
</dbReference>
<dbReference type="PROSITE" id="PS50862">
    <property type="entry name" value="AA_TRNA_LIGASE_II"/>
    <property type="match status" value="1"/>
</dbReference>
<evidence type="ECO:0000256" key="3">
    <source>
        <dbReference type="ARBA" id="ARBA00012815"/>
    </source>
</evidence>
<evidence type="ECO:0000313" key="12">
    <source>
        <dbReference type="Proteomes" id="UP001268819"/>
    </source>
</evidence>
<dbReference type="Proteomes" id="UP001268819">
    <property type="component" value="Unassembled WGS sequence"/>
</dbReference>
<evidence type="ECO:0000256" key="4">
    <source>
        <dbReference type="ARBA" id="ARBA00017399"/>
    </source>
</evidence>
<dbReference type="PANTHER" id="PTHR11476">
    <property type="entry name" value="HISTIDYL-TRNA SYNTHETASE"/>
    <property type="match status" value="1"/>
</dbReference>
<dbReference type="SUPFAM" id="SSF52954">
    <property type="entry name" value="Class II aaRS ABD-related"/>
    <property type="match status" value="1"/>
</dbReference>
<name>A0ABU1Q6X8_9PSEU</name>
<dbReference type="CDD" id="cd00773">
    <property type="entry name" value="HisRS-like_core"/>
    <property type="match status" value="1"/>
</dbReference>
<feature type="domain" description="Aminoacyl-transfer RNA synthetases class-II family profile" evidence="10">
    <location>
        <begin position="33"/>
        <end position="348"/>
    </location>
</feature>
<keyword evidence="6" id="KW-0067">ATP-binding</keyword>
<protein>
    <recommendedName>
        <fullName evidence="4 9">Histidine--tRNA ligase</fullName>
        <ecNumber evidence="3 9">6.1.1.21</ecNumber>
    </recommendedName>
</protein>
<dbReference type="EC" id="6.1.1.21" evidence="3 9"/>
<evidence type="ECO:0000256" key="6">
    <source>
        <dbReference type="ARBA" id="ARBA00022840"/>
    </source>
</evidence>
<accession>A0ABU1Q6X8</accession>
<keyword evidence="11" id="KW-0436">Ligase</keyword>
<dbReference type="InterPro" id="IPR015807">
    <property type="entry name" value="His-tRNA-ligase"/>
</dbReference>
<organism evidence="11 12">
    <name type="scientific">Saccharothrix longispora</name>
    <dbReference type="NCBI Taxonomy" id="33920"/>
    <lineage>
        <taxon>Bacteria</taxon>
        <taxon>Bacillati</taxon>
        <taxon>Actinomycetota</taxon>
        <taxon>Actinomycetes</taxon>
        <taxon>Pseudonocardiales</taxon>
        <taxon>Pseudonocardiaceae</taxon>
        <taxon>Saccharothrix</taxon>
    </lineage>
</organism>
<comment type="catalytic activity">
    <reaction evidence="8">
        <text>tRNA(His) + L-histidine + ATP = L-histidyl-tRNA(His) + AMP + diphosphate + H(+)</text>
        <dbReference type="Rhea" id="RHEA:17313"/>
        <dbReference type="Rhea" id="RHEA-COMP:9665"/>
        <dbReference type="Rhea" id="RHEA-COMP:9689"/>
        <dbReference type="ChEBI" id="CHEBI:15378"/>
        <dbReference type="ChEBI" id="CHEBI:30616"/>
        <dbReference type="ChEBI" id="CHEBI:33019"/>
        <dbReference type="ChEBI" id="CHEBI:57595"/>
        <dbReference type="ChEBI" id="CHEBI:78442"/>
        <dbReference type="ChEBI" id="CHEBI:78527"/>
        <dbReference type="ChEBI" id="CHEBI:456215"/>
        <dbReference type="EC" id="6.1.1.21"/>
    </reaction>
</comment>
<evidence type="ECO:0000313" key="11">
    <source>
        <dbReference type="EMBL" id="MDR6598446.1"/>
    </source>
</evidence>
<evidence type="ECO:0000256" key="8">
    <source>
        <dbReference type="ARBA" id="ARBA00047639"/>
    </source>
</evidence>
<keyword evidence="7" id="KW-0648">Protein biosynthesis</keyword>